<sequence length="127" mass="14486">MALKLSWTLDGDGGNKKISSWDDIEFRLDRIEGKDGTLTIDVINSNEIEAECLQLRAEKGFYFMTLGGVKNGEYVVKTYRDLSEPDIEVMILGDNWPAQNITKNFDIVKLVFKEFFDTGNVETRLLN</sequence>
<evidence type="ECO:0000313" key="2">
    <source>
        <dbReference type="Proteomes" id="UP000276061"/>
    </source>
</evidence>
<proteinExistence type="predicted"/>
<gene>
    <name evidence="1" type="ORF">EF878_20340</name>
</gene>
<dbReference type="RefSeq" id="WP_123253401.1">
    <property type="nucleotide sequence ID" value="NZ_RJLR01000053.1"/>
</dbReference>
<dbReference type="Proteomes" id="UP000276061">
    <property type="component" value="Unassembled WGS sequence"/>
</dbReference>
<dbReference type="EMBL" id="RJLR01000053">
    <property type="protein sequence ID" value="RNM02256.1"/>
    <property type="molecule type" value="Genomic_DNA"/>
</dbReference>
<evidence type="ECO:0000313" key="1">
    <source>
        <dbReference type="EMBL" id="RNM02256.1"/>
    </source>
</evidence>
<dbReference type="OrthoDB" id="5879449at2"/>
<dbReference type="InterPro" id="IPR054205">
    <property type="entry name" value="DUF6911"/>
</dbReference>
<organism evidence="1 2">
    <name type="scientific">Dickeya undicola</name>
    <dbReference type="NCBI Taxonomy" id="1577887"/>
    <lineage>
        <taxon>Bacteria</taxon>
        <taxon>Pseudomonadati</taxon>
        <taxon>Pseudomonadota</taxon>
        <taxon>Gammaproteobacteria</taxon>
        <taxon>Enterobacterales</taxon>
        <taxon>Pectobacteriaceae</taxon>
        <taxon>Dickeya</taxon>
    </lineage>
</organism>
<reference evidence="1 2" key="1">
    <citation type="submission" date="2018-11" db="EMBL/GenBank/DDBJ databases">
        <title>Characterization of surface water Dickeya isolates.</title>
        <authorList>
            <person name="Van Gijsegem F."/>
            <person name="Pedron J."/>
        </authorList>
    </citation>
    <scope>NUCLEOTIDE SEQUENCE [LARGE SCALE GENOMIC DNA]</scope>
    <source>
        <strain evidence="1 2">FVG1-MFV-O17</strain>
    </source>
</reference>
<protein>
    <submittedName>
        <fullName evidence="1">Uncharacterized protein</fullName>
    </submittedName>
</protein>
<name>A0A3N0FQ77_9GAMM</name>
<dbReference type="AlphaFoldDB" id="A0A3N0FQ77"/>
<dbReference type="Pfam" id="PF21852">
    <property type="entry name" value="DUF6911"/>
    <property type="match status" value="1"/>
</dbReference>
<accession>A0A3N0FQ77</accession>
<comment type="caution">
    <text evidence="1">The sequence shown here is derived from an EMBL/GenBank/DDBJ whole genome shotgun (WGS) entry which is preliminary data.</text>
</comment>